<protein>
    <submittedName>
        <fullName evidence="1">Uncharacterized protein</fullName>
    </submittedName>
</protein>
<sequence length="29" mass="3342">MISALVRGETLLKTLQSSLWPWKTVVVRE</sequence>
<evidence type="ECO:0000313" key="2">
    <source>
        <dbReference type="Proteomes" id="UP000324222"/>
    </source>
</evidence>
<name>A0A5B7J6X0_PORTR</name>
<proteinExistence type="predicted"/>
<accession>A0A5B7J6X0</accession>
<evidence type="ECO:0000313" key="1">
    <source>
        <dbReference type="EMBL" id="MPC88648.1"/>
    </source>
</evidence>
<keyword evidence="2" id="KW-1185">Reference proteome</keyword>
<dbReference type="EMBL" id="VSRR010078462">
    <property type="protein sequence ID" value="MPC88648.1"/>
    <property type="molecule type" value="Genomic_DNA"/>
</dbReference>
<gene>
    <name evidence="1" type="ORF">E2C01_083564</name>
</gene>
<dbReference type="AlphaFoldDB" id="A0A5B7J6X0"/>
<reference evidence="1 2" key="1">
    <citation type="submission" date="2019-05" db="EMBL/GenBank/DDBJ databases">
        <title>Another draft genome of Portunus trituberculatus and its Hox gene families provides insights of decapod evolution.</title>
        <authorList>
            <person name="Jeong J.-H."/>
            <person name="Song I."/>
            <person name="Kim S."/>
            <person name="Choi T."/>
            <person name="Kim D."/>
            <person name="Ryu S."/>
            <person name="Kim W."/>
        </authorList>
    </citation>
    <scope>NUCLEOTIDE SEQUENCE [LARGE SCALE GENOMIC DNA]</scope>
    <source>
        <tissue evidence="1">Muscle</tissue>
    </source>
</reference>
<dbReference type="Proteomes" id="UP000324222">
    <property type="component" value="Unassembled WGS sequence"/>
</dbReference>
<comment type="caution">
    <text evidence="1">The sequence shown here is derived from an EMBL/GenBank/DDBJ whole genome shotgun (WGS) entry which is preliminary data.</text>
</comment>
<organism evidence="1 2">
    <name type="scientific">Portunus trituberculatus</name>
    <name type="common">Swimming crab</name>
    <name type="synonym">Neptunus trituberculatus</name>
    <dbReference type="NCBI Taxonomy" id="210409"/>
    <lineage>
        <taxon>Eukaryota</taxon>
        <taxon>Metazoa</taxon>
        <taxon>Ecdysozoa</taxon>
        <taxon>Arthropoda</taxon>
        <taxon>Crustacea</taxon>
        <taxon>Multicrustacea</taxon>
        <taxon>Malacostraca</taxon>
        <taxon>Eumalacostraca</taxon>
        <taxon>Eucarida</taxon>
        <taxon>Decapoda</taxon>
        <taxon>Pleocyemata</taxon>
        <taxon>Brachyura</taxon>
        <taxon>Eubrachyura</taxon>
        <taxon>Portunoidea</taxon>
        <taxon>Portunidae</taxon>
        <taxon>Portuninae</taxon>
        <taxon>Portunus</taxon>
    </lineage>
</organism>